<evidence type="ECO:0000256" key="2">
    <source>
        <dbReference type="SAM" id="SignalP"/>
    </source>
</evidence>
<dbReference type="Pfam" id="PF25815">
    <property type="entry name" value="CTHRC1_C"/>
    <property type="match status" value="1"/>
</dbReference>
<sequence>MKLHLIFVNALVLWVIIIGGNGFQQQCSLQGQPGQPGTPGAPGSPGQPGAPGIPGTPGISGTPGIHGMTLSSRRWKQCVFSSKTSRDDRDKGQVHACDFTKLKSGTFLRVVYMGIIRITGCTGCCKRWYFTFNSKECSNPAPIDGVIYHGINANIHRPANIEGYCGGVSAGKVKVGFSVGDCAGVKGGDAWTSWYQTIRIIIEEVEPPVA</sequence>
<organism evidence="4 5">
    <name type="scientific">Porites evermanni</name>
    <dbReference type="NCBI Taxonomy" id="104178"/>
    <lineage>
        <taxon>Eukaryota</taxon>
        <taxon>Metazoa</taxon>
        <taxon>Cnidaria</taxon>
        <taxon>Anthozoa</taxon>
        <taxon>Hexacorallia</taxon>
        <taxon>Scleractinia</taxon>
        <taxon>Fungiina</taxon>
        <taxon>Poritidae</taxon>
        <taxon>Porites</taxon>
    </lineage>
</organism>
<dbReference type="Proteomes" id="UP001159427">
    <property type="component" value="Unassembled WGS sequence"/>
</dbReference>
<gene>
    <name evidence="4" type="ORF">PEVE_00020465</name>
</gene>
<accession>A0ABN8SHP0</accession>
<feature type="chain" id="PRO_5046098233" description="CTHRC1 C-terminal domain-containing protein" evidence="2">
    <location>
        <begin position="23"/>
        <end position="210"/>
    </location>
</feature>
<evidence type="ECO:0000313" key="4">
    <source>
        <dbReference type="EMBL" id="CAH3190432.1"/>
    </source>
</evidence>
<evidence type="ECO:0000256" key="1">
    <source>
        <dbReference type="SAM" id="MobiDB-lite"/>
    </source>
</evidence>
<keyword evidence="2" id="KW-0732">Signal</keyword>
<feature type="compositionally biased region" description="Low complexity" evidence="1">
    <location>
        <begin position="56"/>
        <end position="65"/>
    </location>
</feature>
<comment type="caution">
    <text evidence="4">The sequence shown here is derived from an EMBL/GenBank/DDBJ whole genome shotgun (WGS) entry which is preliminary data.</text>
</comment>
<dbReference type="InterPro" id="IPR057873">
    <property type="entry name" value="CTHRC1_C"/>
</dbReference>
<dbReference type="InterPro" id="IPR008160">
    <property type="entry name" value="Collagen"/>
</dbReference>
<feature type="domain" description="CTHRC1 C-terminal" evidence="3">
    <location>
        <begin position="73"/>
        <end position="202"/>
    </location>
</feature>
<dbReference type="Pfam" id="PF01391">
    <property type="entry name" value="Collagen"/>
    <property type="match status" value="1"/>
</dbReference>
<feature type="region of interest" description="Disordered" evidence="1">
    <location>
        <begin position="28"/>
        <end position="66"/>
    </location>
</feature>
<evidence type="ECO:0000259" key="3">
    <source>
        <dbReference type="Pfam" id="PF25815"/>
    </source>
</evidence>
<feature type="signal peptide" evidence="2">
    <location>
        <begin position="1"/>
        <end position="22"/>
    </location>
</feature>
<protein>
    <recommendedName>
        <fullName evidence="3">CTHRC1 C-terminal domain-containing protein</fullName>
    </recommendedName>
</protein>
<name>A0ABN8SHP0_9CNID</name>
<evidence type="ECO:0000313" key="5">
    <source>
        <dbReference type="Proteomes" id="UP001159427"/>
    </source>
</evidence>
<keyword evidence="5" id="KW-1185">Reference proteome</keyword>
<proteinExistence type="predicted"/>
<dbReference type="EMBL" id="CALNXI010002743">
    <property type="protein sequence ID" value="CAH3190432.1"/>
    <property type="molecule type" value="Genomic_DNA"/>
</dbReference>
<reference evidence="4 5" key="1">
    <citation type="submission" date="2022-05" db="EMBL/GenBank/DDBJ databases">
        <authorList>
            <consortium name="Genoscope - CEA"/>
            <person name="William W."/>
        </authorList>
    </citation>
    <scope>NUCLEOTIDE SEQUENCE [LARGE SCALE GENOMIC DNA]</scope>
</reference>